<proteinExistence type="predicted"/>
<reference evidence="2" key="2">
    <citation type="submission" date="2025-08" db="UniProtKB">
        <authorList>
            <consortium name="Ensembl"/>
        </authorList>
    </citation>
    <scope>IDENTIFICATION</scope>
</reference>
<evidence type="ECO:0000313" key="3">
    <source>
        <dbReference type="Proteomes" id="UP000694580"/>
    </source>
</evidence>
<name>A0AAY4CCE3_9TELE</name>
<evidence type="ECO:0000256" key="1">
    <source>
        <dbReference type="SAM" id="MobiDB-lite"/>
    </source>
</evidence>
<dbReference type="Proteomes" id="UP000694580">
    <property type="component" value="Chromosome 11"/>
</dbReference>
<dbReference type="Ensembl" id="ENSDCDT00010038241.1">
    <property type="protein sequence ID" value="ENSDCDP00010030855.1"/>
    <property type="gene ID" value="ENSDCDG00010019731.1"/>
</dbReference>
<reference evidence="2" key="3">
    <citation type="submission" date="2025-09" db="UniProtKB">
        <authorList>
            <consortium name="Ensembl"/>
        </authorList>
    </citation>
    <scope>IDENTIFICATION</scope>
</reference>
<feature type="region of interest" description="Disordered" evidence="1">
    <location>
        <begin position="65"/>
        <end position="87"/>
    </location>
</feature>
<keyword evidence="3" id="KW-1185">Reference proteome</keyword>
<dbReference type="GeneTree" id="ENSGT00980000202244"/>
<evidence type="ECO:0000313" key="2">
    <source>
        <dbReference type="Ensembl" id="ENSDCDP00010030855.1"/>
    </source>
</evidence>
<dbReference type="AlphaFoldDB" id="A0AAY4CCE3"/>
<accession>A0AAY4CCE3</accession>
<protein>
    <submittedName>
        <fullName evidence="2">Uncharacterized protein</fullName>
    </submittedName>
</protein>
<organism evidence="2 3">
    <name type="scientific">Denticeps clupeoides</name>
    <name type="common">denticle herring</name>
    <dbReference type="NCBI Taxonomy" id="299321"/>
    <lineage>
        <taxon>Eukaryota</taxon>
        <taxon>Metazoa</taxon>
        <taxon>Chordata</taxon>
        <taxon>Craniata</taxon>
        <taxon>Vertebrata</taxon>
        <taxon>Euteleostomi</taxon>
        <taxon>Actinopterygii</taxon>
        <taxon>Neopterygii</taxon>
        <taxon>Teleostei</taxon>
        <taxon>Clupei</taxon>
        <taxon>Clupeiformes</taxon>
        <taxon>Denticipitoidei</taxon>
        <taxon>Denticipitidae</taxon>
        <taxon>Denticeps</taxon>
    </lineage>
</organism>
<sequence length="87" mass="9277">ISTIKSIAPGSITTSTDGDGIHQIREALKILAERVLILETMIGIHGEQLNRRSGVRPGYVSDQLSTLEKGMGPGPAAHSHPSPYQAF</sequence>
<reference evidence="2 3" key="1">
    <citation type="submission" date="2020-06" db="EMBL/GenBank/DDBJ databases">
        <authorList>
            <consortium name="Wellcome Sanger Institute Data Sharing"/>
        </authorList>
    </citation>
    <scope>NUCLEOTIDE SEQUENCE [LARGE SCALE GENOMIC DNA]</scope>
</reference>